<dbReference type="PROSITE" id="PS50800">
    <property type="entry name" value="SAP"/>
    <property type="match status" value="1"/>
</dbReference>
<name>A0A8C4TEB7_ERPCA</name>
<organism evidence="5 6">
    <name type="scientific">Erpetoichthys calabaricus</name>
    <name type="common">Rope fish</name>
    <name type="synonym">Calamoichthys calabaricus</name>
    <dbReference type="NCBI Taxonomy" id="27687"/>
    <lineage>
        <taxon>Eukaryota</taxon>
        <taxon>Metazoa</taxon>
        <taxon>Chordata</taxon>
        <taxon>Craniata</taxon>
        <taxon>Vertebrata</taxon>
        <taxon>Euteleostomi</taxon>
        <taxon>Actinopterygii</taxon>
        <taxon>Polypteriformes</taxon>
        <taxon>Polypteridae</taxon>
        <taxon>Erpetoichthys</taxon>
    </lineage>
</organism>
<dbReference type="PANTHER" id="PTHR15683">
    <property type="entry name" value="SCAFFOLD ATTACHMENT FACTOR B-RELATED"/>
    <property type="match status" value="1"/>
</dbReference>
<dbReference type="Proteomes" id="UP000694620">
    <property type="component" value="Chromosome 17"/>
</dbReference>
<dbReference type="Gene3D" id="1.10.720.30">
    <property type="entry name" value="SAP domain"/>
    <property type="match status" value="1"/>
</dbReference>
<dbReference type="GO" id="GO:0003723">
    <property type="term" value="F:RNA binding"/>
    <property type="evidence" value="ECO:0007669"/>
    <property type="project" value="UniProtKB-KW"/>
</dbReference>
<comment type="subcellular location">
    <subcellularLocation>
        <location evidence="1">Nucleus</location>
    </subcellularLocation>
</comment>
<sequence>WLIASHWKMASAAVVTETKKITDLRVIDLKTELKRRNLDVNGVKNVLITRLKQAIEEEGGDAENIEITVSAETPTKKVLKSKGKCEYKLVYD</sequence>
<reference evidence="5" key="3">
    <citation type="submission" date="2025-09" db="UniProtKB">
        <authorList>
            <consortium name="Ensembl"/>
        </authorList>
    </citation>
    <scope>IDENTIFICATION</scope>
</reference>
<reference evidence="5" key="1">
    <citation type="submission" date="2021-06" db="EMBL/GenBank/DDBJ databases">
        <authorList>
            <consortium name="Wellcome Sanger Institute Data Sharing"/>
        </authorList>
    </citation>
    <scope>NUCLEOTIDE SEQUENCE [LARGE SCALE GENOMIC DNA]</scope>
</reference>
<dbReference type="InterPro" id="IPR036361">
    <property type="entry name" value="SAP_dom_sf"/>
</dbReference>
<keyword evidence="3" id="KW-0539">Nucleus</keyword>
<dbReference type="PANTHER" id="PTHR15683:SF5">
    <property type="entry name" value="SAFB-LIKE TRANSCRIPTION MODULATOR"/>
    <property type="match status" value="1"/>
</dbReference>
<dbReference type="GO" id="GO:0043565">
    <property type="term" value="F:sequence-specific DNA binding"/>
    <property type="evidence" value="ECO:0007669"/>
    <property type="project" value="TreeGrafter"/>
</dbReference>
<proteinExistence type="predicted"/>
<dbReference type="GeneTree" id="ENSGT00940000156573"/>
<dbReference type="GO" id="GO:0006357">
    <property type="term" value="P:regulation of transcription by RNA polymerase II"/>
    <property type="evidence" value="ECO:0007669"/>
    <property type="project" value="TreeGrafter"/>
</dbReference>
<reference evidence="5" key="2">
    <citation type="submission" date="2025-08" db="UniProtKB">
        <authorList>
            <consortium name="Ensembl"/>
        </authorList>
    </citation>
    <scope>IDENTIFICATION</scope>
</reference>
<dbReference type="AlphaFoldDB" id="A0A8C4TEB7"/>
<evidence type="ECO:0000256" key="1">
    <source>
        <dbReference type="ARBA" id="ARBA00004123"/>
    </source>
</evidence>
<evidence type="ECO:0000259" key="4">
    <source>
        <dbReference type="PROSITE" id="PS50800"/>
    </source>
</evidence>
<keyword evidence="6" id="KW-1185">Reference proteome</keyword>
<dbReference type="FunFam" id="1.10.720.30:FF:000010">
    <property type="entry name" value="SAFB-like transcription modulator isoform X2"/>
    <property type="match status" value="1"/>
</dbReference>
<keyword evidence="2" id="KW-0694">RNA-binding</keyword>
<dbReference type="GO" id="GO:0005634">
    <property type="term" value="C:nucleus"/>
    <property type="evidence" value="ECO:0007669"/>
    <property type="project" value="UniProtKB-SubCell"/>
</dbReference>
<dbReference type="SUPFAM" id="SSF68906">
    <property type="entry name" value="SAP domain"/>
    <property type="match status" value="1"/>
</dbReference>
<dbReference type="GO" id="GO:0050684">
    <property type="term" value="P:regulation of mRNA processing"/>
    <property type="evidence" value="ECO:0007669"/>
    <property type="project" value="TreeGrafter"/>
</dbReference>
<dbReference type="SMART" id="SM00513">
    <property type="entry name" value="SAP"/>
    <property type="match status" value="1"/>
</dbReference>
<evidence type="ECO:0000313" key="5">
    <source>
        <dbReference type="Ensembl" id="ENSECRP00000031180.1"/>
    </source>
</evidence>
<evidence type="ECO:0000256" key="3">
    <source>
        <dbReference type="ARBA" id="ARBA00023242"/>
    </source>
</evidence>
<dbReference type="InterPro" id="IPR051738">
    <property type="entry name" value="SAF_Modulators"/>
</dbReference>
<accession>A0A8C4TEB7</accession>
<feature type="domain" description="SAP" evidence="4">
    <location>
        <begin position="21"/>
        <end position="55"/>
    </location>
</feature>
<evidence type="ECO:0000256" key="2">
    <source>
        <dbReference type="ARBA" id="ARBA00022884"/>
    </source>
</evidence>
<dbReference type="Pfam" id="PF02037">
    <property type="entry name" value="SAP"/>
    <property type="match status" value="1"/>
</dbReference>
<dbReference type="Ensembl" id="ENSECRT00000031839.1">
    <property type="protein sequence ID" value="ENSECRP00000031180.1"/>
    <property type="gene ID" value="ENSECRG00000021138.1"/>
</dbReference>
<dbReference type="InterPro" id="IPR003034">
    <property type="entry name" value="SAP_dom"/>
</dbReference>
<protein>
    <recommendedName>
        <fullName evidence="4">SAP domain-containing protein</fullName>
    </recommendedName>
</protein>
<evidence type="ECO:0000313" key="6">
    <source>
        <dbReference type="Proteomes" id="UP000694620"/>
    </source>
</evidence>